<dbReference type="AlphaFoldDB" id="A0A5N5E2G8"/>
<dbReference type="Proteomes" id="UP000325576">
    <property type="component" value="Unassembled WGS sequence"/>
</dbReference>
<protein>
    <submittedName>
        <fullName evidence="2">Urease accessory protein UreD</fullName>
    </submittedName>
</protein>
<reference evidence="2 3" key="1">
    <citation type="journal article" date="2017" name="Poromechanics V (2013)">
        <title>Genomic Characterization of the Arsenic-Tolerant Actinobacterium, &lt;i&gt;Rhodococcus erythropolis&lt;/i&gt; S43.</title>
        <authorList>
            <person name="Retamal-Morales G."/>
            <person name="Mehnert M."/>
            <person name="Schwabe R."/>
            <person name="Tischler D."/>
            <person name="Schloemann M."/>
            <person name="Levican G.J."/>
        </authorList>
    </citation>
    <scope>NUCLEOTIDE SEQUENCE [LARGE SCALE GENOMIC DNA]</scope>
    <source>
        <strain evidence="2 3">S43</strain>
    </source>
</reference>
<gene>
    <name evidence="2" type="ORF">BS297_14705</name>
</gene>
<name>A0A5N5E2G8_RHOER</name>
<organism evidence="2 3">
    <name type="scientific">Rhodococcus erythropolis</name>
    <name type="common">Arthrobacter picolinophilus</name>
    <dbReference type="NCBI Taxonomy" id="1833"/>
    <lineage>
        <taxon>Bacteria</taxon>
        <taxon>Bacillati</taxon>
        <taxon>Actinomycetota</taxon>
        <taxon>Actinomycetes</taxon>
        <taxon>Mycobacteriales</taxon>
        <taxon>Nocardiaceae</taxon>
        <taxon>Rhodococcus</taxon>
        <taxon>Rhodococcus erythropolis group</taxon>
    </lineage>
</organism>
<evidence type="ECO:0000313" key="2">
    <source>
        <dbReference type="EMBL" id="KAB2584619.1"/>
    </source>
</evidence>
<dbReference type="Pfam" id="PF01774">
    <property type="entry name" value="UreD"/>
    <property type="match status" value="1"/>
</dbReference>
<sequence>MGDTAVARELISGDFLAPRFVDARGLTVRIALVGHSATLLAGDDLRIEFVVAPGTCLEVIEPSGTVAYNARGGRASWSASASVGAGAALIWRAAPFVVAGGADVTRRVDISLESDAVALLDEMIVFGR</sequence>
<proteinExistence type="predicted"/>
<comment type="caution">
    <text evidence="2">The sequence shown here is derived from an EMBL/GenBank/DDBJ whole genome shotgun (WGS) entry which is preliminary data.</text>
</comment>
<keyword evidence="1" id="KW-0143">Chaperone</keyword>
<dbReference type="EMBL" id="MRBO01000417">
    <property type="protein sequence ID" value="KAB2584619.1"/>
    <property type="molecule type" value="Genomic_DNA"/>
</dbReference>
<accession>A0A5N5E2G8</accession>
<dbReference type="InterPro" id="IPR002669">
    <property type="entry name" value="UreD"/>
</dbReference>
<feature type="non-terminal residue" evidence="2">
    <location>
        <position position="128"/>
    </location>
</feature>
<evidence type="ECO:0000256" key="1">
    <source>
        <dbReference type="ARBA" id="ARBA00023186"/>
    </source>
</evidence>
<dbReference type="GO" id="GO:0016151">
    <property type="term" value="F:nickel cation binding"/>
    <property type="evidence" value="ECO:0007669"/>
    <property type="project" value="InterPro"/>
</dbReference>
<evidence type="ECO:0000313" key="3">
    <source>
        <dbReference type="Proteomes" id="UP000325576"/>
    </source>
</evidence>